<gene>
    <name evidence="1" type="ORF">DT065_12325</name>
</gene>
<name>A0A345C0I6_9BACI</name>
<dbReference type="EMBL" id="CP031092">
    <property type="protein sequence ID" value="AXF56717.1"/>
    <property type="molecule type" value="Genomic_DNA"/>
</dbReference>
<dbReference type="Proteomes" id="UP000252100">
    <property type="component" value="Chromosome"/>
</dbReference>
<sequence>MDTRSIIDINDEPRLQSGIYGIGMEGERRGARLPKEGHHRHEMRPMPCAQVEVCMALAWKEGNEEGTCRRGGNIGIKREQRCAGEPKQARERTRLLFIWFLCHCFSEVQSLLSRNLLDAFLCSVCFLDQIQFVVRYTKMFEGSTMTSMARSAPALRASPAPNVYPSKTLRDQP</sequence>
<protein>
    <submittedName>
        <fullName evidence="1">Uncharacterized protein</fullName>
    </submittedName>
</protein>
<evidence type="ECO:0000313" key="2">
    <source>
        <dbReference type="Proteomes" id="UP000252100"/>
    </source>
</evidence>
<reference evidence="1 2" key="1">
    <citation type="journal article" date="2018" name="J. Microbiol.">
        <title>Salicibibacter kimchii gen. nov., sp. nov., a moderately halophilic and alkalitolerant bacterium in the family Bacillaceae, isolated from kimchi.</title>
        <authorList>
            <person name="Jang J.Y."/>
            <person name="Oh Y.J."/>
            <person name="Lim S.K."/>
            <person name="Park H.K."/>
            <person name="Lee C."/>
            <person name="Kim J.Y."/>
            <person name="Lee M.A."/>
            <person name="Choi H.J."/>
        </authorList>
    </citation>
    <scope>NUCLEOTIDE SEQUENCE [LARGE SCALE GENOMIC DNA]</scope>
    <source>
        <strain evidence="1 2">NKC1-1</strain>
    </source>
</reference>
<dbReference type="KEGG" id="rue:DT065_12325"/>
<evidence type="ECO:0000313" key="1">
    <source>
        <dbReference type="EMBL" id="AXF56717.1"/>
    </source>
</evidence>
<accession>A0A345C0I6</accession>
<organism evidence="1 2">
    <name type="scientific">Salicibibacter kimchii</name>
    <dbReference type="NCBI Taxonomy" id="2099786"/>
    <lineage>
        <taxon>Bacteria</taxon>
        <taxon>Bacillati</taxon>
        <taxon>Bacillota</taxon>
        <taxon>Bacilli</taxon>
        <taxon>Bacillales</taxon>
        <taxon>Bacillaceae</taxon>
        <taxon>Salicibibacter</taxon>
    </lineage>
</organism>
<proteinExistence type="predicted"/>
<dbReference type="AlphaFoldDB" id="A0A345C0I6"/>
<keyword evidence="2" id="KW-1185">Reference proteome</keyword>